<evidence type="ECO:0000256" key="2">
    <source>
        <dbReference type="ARBA" id="ARBA00022692"/>
    </source>
</evidence>
<gene>
    <name evidence="8" type="ORF">JHX87_12115</name>
</gene>
<name>A0ABY7SH60_9RHOB</name>
<keyword evidence="4" id="KW-0472">Membrane</keyword>
<evidence type="ECO:0000313" key="8">
    <source>
        <dbReference type="EMBL" id="WCR06235.1"/>
    </source>
</evidence>
<dbReference type="Proteomes" id="UP001219349">
    <property type="component" value="Chromosome"/>
</dbReference>
<keyword evidence="3" id="KW-1133">Transmembrane helix</keyword>
<dbReference type="InterPro" id="IPR007452">
    <property type="entry name" value="TamB_C"/>
</dbReference>
<sequence>MRKIWLILFVFLLPLAAWAQSAAELSEQVDDDRGFLTNLLEKNLSGEGRSVVIDGFEGALSSRATFSRITIADEDGVWLTLNNGAIQWTRTALLRGRVQIAELSAEEILLPRLPGGGSDAPQAETREFALPDLPVSLNIDQITVQRVELGEPVFGLAAAISLSGSMNLDGGEGHAKLDVQRLDGPRGEFVLDAGYSNASKSLKLDFNLDEDADGILVNLVDLYGKPSVRATISGEGEIADFAANIELATDGQPRITGQISAKGATGPDGEPGTGFDFRLGGDVAALLSPQNRTFFGENTQMQAQGWRGETGRLDIPQLSISTNALSMDGSFSTNDKGAPQRANMLITLGRDAGAAQVPVALPFAGDGATVESGRVILDYDASKGSGWTLDGNIGQLDLPTVKIGALRLKGGGEVALDGGALSGVTGDISFGGSDLAFRDPGLADAVGDQITGSTDFSFTPGNAVEFPTFQIDGTDYGLSGYFLVSGLGSGITLSLDANARYEDLTRLSTISGRNVTGRADVDLIGYYVLLTDGFDIDATATGTDISIDQKQVDRLLAGRSTIELVARRDTTGIELDHLTVNSERLTAEAKGFLNSRASNVTATISMPSLAGADAALSGELLADAKLTGPDGQRRLTIDGRAVDLGLGMEVLDNALRGETLLRAAAQQSEAGFALETFSFTNPQLSAQGEGNFAEGSLDATASFSLPDLSALQSEWTGGFQAQAKLSEDAGTRFIDLTGSGQDLSFGQRNAQGTLTGETRLTVQAEEKDGVITLRDVQVNNQQMTASATGIYGEGVTDVTADVDIRSLAFLGQGWRGSMRANGSFKQAGDGERLLQMTGTGTDLAFGQAQLDGALAGETRLAVRAIERDGVFTFQQAEVENPRLAANASGTLGGGQTDLTANLNARDLRFLGRGFGGSVTAEAQLSEENGIRRISATGNANGLSVGQAEADRLLAGQTSFDVAATQSASGFSVQRANIRNPQLQVQADGDTTTGLNLNARLVDLALLRPEFPGAVEVNGTVRESGRNFVLDLNTTAPGDTRLNIAGTAARDFSTTDLAITGSSNASIANSSLRTRSIEGPVQLNLRINGAPSLNAVSGRVQLTNATIADPGAGIAIEGLNATADLSGGRIQLNATGNVEAGGSVEVSGPINLSNGTSLDLTIALNRVIARDPNLYETEISGRLSMSGNTASGLLISGRVDLGTTEFRIPSTGFGGAKEILDIEHVGDTRPVRATRAKAGVEEYPSQASRDAGMAAPPSTPPAAPPRLDLFINAPNKVFIRGRGIDAELGGDLQVQGTTRNVIPIGHLELIRGRVDLLGKRFDLSEGLVELQGSLIPVIRLVAESSNDGITTRIIIDGEVRDPDITFESSPELPEEEVLSQLLFGRGLDNISALQAAQLANAVAVLAGRGGVGVIGNLRTRMGLDDLDLATDDDGNVELRAGKYLSDNLYTDVSVGDDGKSSINLNLDISESLRARGSVGSDGDSSIGIFFERDY</sequence>
<organism evidence="8 9">
    <name type="scientific">Paracoccus fistulariae</name>
    <dbReference type="NCBI Taxonomy" id="658446"/>
    <lineage>
        <taxon>Bacteria</taxon>
        <taxon>Pseudomonadati</taxon>
        <taxon>Pseudomonadota</taxon>
        <taxon>Alphaproteobacteria</taxon>
        <taxon>Rhodobacterales</taxon>
        <taxon>Paracoccaceae</taxon>
        <taxon>Paracoccus</taxon>
    </lineage>
</organism>
<feature type="signal peptide" evidence="6">
    <location>
        <begin position="1"/>
        <end position="19"/>
    </location>
</feature>
<evidence type="ECO:0000256" key="6">
    <source>
        <dbReference type="SAM" id="SignalP"/>
    </source>
</evidence>
<proteinExistence type="predicted"/>
<evidence type="ECO:0000256" key="5">
    <source>
        <dbReference type="SAM" id="MobiDB-lite"/>
    </source>
</evidence>
<accession>A0ABY7SH60</accession>
<comment type="subcellular location">
    <subcellularLocation>
        <location evidence="1">Membrane</location>
        <topology evidence="1">Single-pass membrane protein</topology>
    </subcellularLocation>
</comment>
<evidence type="ECO:0000256" key="3">
    <source>
        <dbReference type="ARBA" id="ARBA00022989"/>
    </source>
</evidence>
<dbReference type="EMBL" id="CP067136">
    <property type="protein sequence ID" value="WCR06235.1"/>
    <property type="molecule type" value="Genomic_DNA"/>
</dbReference>
<keyword evidence="6" id="KW-0732">Signal</keyword>
<dbReference type="PANTHER" id="PTHR36985:SF1">
    <property type="entry name" value="TRANSLOCATION AND ASSEMBLY MODULE SUBUNIT TAMB"/>
    <property type="match status" value="1"/>
</dbReference>
<dbReference type="PANTHER" id="PTHR36985">
    <property type="entry name" value="TRANSLOCATION AND ASSEMBLY MODULE SUBUNIT TAMB"/>
    <property type="match status" value="1"/>
</dbReference>
<feature type="region of interest" description="Disordered" evidence="5">
    <location>
        <begin position="1235"/>
        <end position="1264"/>
    </location>
</feature>
<evidence type="ECO:0000256" key="1">
    <source>
        <dbReference type="ARBA" id="ARBA00004167"/>
    </source>
</evidence>
<evidence type="ECO:0000256" key="4">
    <source>
        <dbReference type="ARBA" id="ARBA00023136"/>
    </source>
</evidence>
<evidence type="ECO:0000313" key="9">
    <source>
        <dbReference type="Proteomes" id="UP001219349"/>
    </source>
</evidence>
<feature type="chain" id="PRO_5046133552" evidence="6">
    <location>
        <begin position="20"/>
        <end position="1493"/>
    </location>
</feature>
<reference evidence="8 9" key="1">
    <citation type="submission" date="2021-01" db="EMBL/GenBank/DDBJ databases">
        <title>Biogeographic distribution of Paracoccus.</title>
        <authorList>
            <person name="Hollensteiner J."/>
            <person name="Leineberger J."/>
            <person name="Brinkhoff T."/>
            <person name="Daniel R."/>
        </authorList>
    </citation>
    <scope>NUCLEOTIDE SEQUENCE [LARGE SCALE GENOMIC DNA]</scope>
    <source>
        <strain evidence="8 9">KCTC 22803</strain>
    </source>
</reference>
<evidence type="ECO:0000259" key="7">
    <source>
        <dbReference type="Pfam" id="PF04357"/>
    </source>
</evidence>
<dbReference type="Pfam" id="PF04357">
    <property type="entry name" value="TamB"/>
    <property type="match status" value="1"/>
</dbReference>
<protein>
    <submittedName>
        <fullName evidence="8">Translocation/assembly module TamB domain-containing protein</fullName>
    </submittedName>
</protein>
<feature type="domain" description="Translocation and assembly module TamB C-terminal" evidence="7">
    <location>
        <begin position="1134"/>
        <end position="1493"/>
    </location>
</feature>
<keyword evidence="9" id="KW-1185">Reference proteome</keyword>
<keyword evidence="2" id="KW-0812">Transmembrane</keyword>